<evidence type="ECO:0000256" key="1">
    <source>
        <dbReference type="SAM" id="SignalP"/>
    </source>
</evidence>
<name>A0A2G4RDU9_9PROT</name>
<dbReference type="OrthoDB" id="339159at2"/>
<dbReference type="InterPro" id="IPR029058">
    <property type="entry name" value="AB_hydrolase_fold"/>
</dbReference>
<dbReference type="Pfam" id="PF07224">
    <property type="entry name" value="Chlorophyllase"/>
    <property type="match status" value="1"/>
</dbReference>
<keyword evidence="1" id="KW-0732">Signal</keyword>
<keyword evidence="3" id="KW-1185">Reference proteome</keyword>
<evidence type="ECO:0008006" key="4">
    <source>
        <dbReference type="Google" id="ProtNLM"/>
    </source>
</evidence>
<dbReference type="Gene3D" id="3.40.50.1820">
    <property type="entry name" value="alpha/beta hydrolase"/>
    <property type="match status" value="1"/>
</dbReference>
<evidence type="ECO:0000313" key="3">
    <source>
        <dbReference type="Proteomes" id="UP000228751"/>
    </source>
</evidence>
<feature type="chain" id="PRO_5013794401" description="Alpha/beta hydrolase" evidence="1">
    <location>
        <begin position="27"/>
        <end position="371"/>
    </location>
</feature>
<gene>
    <name evidence="2" type="ORF">CSR02_04795</name>
</gene>
<evidence type="ECO:0000313" key="2">
    <source>
        <dbReference type="EMBL" id="PHY94718.1"/>
    </source>
</evidence>
<dbReference type="InterPro" id="IPR017395">
    <property type="entry name" value="Chlorophyllase-like"/>
</dbReference>
<dbReference type="Proteomes" id="UP000228751">
    <property type="component" value="Unassembled WGS sequence"/>
</dbReference>
<organism evidence="2 3">
    <name type="scientific">Acetobacter pomorum</name>
    <dbReference type="NCBI Taxonomy" id="65959"/>
    <lineage>
        <taxon>Bacteria</taxon>
        <taxon>Pseudomonadati</taxon>
        <taxon>Pseudomonadota</taxon>
        <taxon>Alphaproteobacteria</taxon>
        <taxon>Acetobacterales</taxon>
        <taxon>Acetobacteraceae</taxon>
        <taxon>Acetobacter</taxon>
    </lineage>
</organism>
<comment type="caution">
    <text evidence="2">The sequence shown here is derived from an EMBL/GenBank/DDBJ whole genome shotgun (WGS) entry which is preliminary data.</text>
</comment>
<dbReference type="RefSeq" id="WP_099540768.1">
    <property type="nucleotide sequence ID" value="NZ_PEBQ01000076.1"/>
</dbReference>
<proteinExistence type="predicted"/>
<dbReference type="PANTHER" id="PTHR33428:SF14">
    <property type="entry name" value="CARBOXYLESTERASE TYPE B DOMAIN-CONTAINING PROTEIN"/>
    <property type="match status" value="1"/>
</dbReference>
<dbReference type="SUPFAM" id="SSF53474">
    <property type="entry name" value="alpha/beta-Hydrolases"/>
    <property type="match status" value="1"/>
</dbReference>
<reference evidence="2 3" key="1">
    <citation type="submission" date="2017-10" db="EMBL/GenBank/DDBJ databases">
        <title>Genomic analysis of the genus Acetobacter.</title>
        <authorList>
            <person name="Kim K.H."/>
            <person name="Chun B.H."/>
            <person name="Son A.R."/>
            <person name="Jeon C.O."/>
        </authorList>
    </citation>
    <scope>NUCLEOTIDE SEQUENCE [LARGE SCALE GENOMIC DNA]</scope>
    <source>
        <strain evidence="2 3">LHT 2458</strain>
    </source>
</reference>
<sequence>MKRRSALGFLSALCCSLTLPHSRALAQSDPSTSIPSNLSDDDRFVLRHVNNGEGNTPYSKLSSEGDFGAPEKSIIFSPQSDLHMNVWHPVKKGSARLIVFSHAEFLSPSSYTDLFKHWASHGFVVVAPLHNDEEILSVISSNSRRPQFHWPDYLTGELVKGDDGVDIPLKYWLERPSALKRVIDVIPLLQQVTGLDIIVDRPLIAGHSLGAFAAQIILGATAQSGPASSDHLSLADPRYYGGLILTPQGHGVMGLTISSWDKLESPLMVVTGPGDDSLFNMGNTPDDRTDAFALSPKNFKHLAWMRKTTMSSCTGEHSASTVGFEHQFQEICAATTGFMLAYGGYDEDILNVIAGTDFEKETDGRLQMMYR</sequence>
<feature type="signal peptide" evidence="1">
    <location>
        <begin position="1"/>
        <end position="26"/>
    </location>
</feature>
<accession>A0A2G4RDU9</accession>
<dbReference type="PANTHER" id="PTHR33428">
    <property type="entry name" value="CHLOROPHYLLASE-2, CHLOROPLASTIC"/>
    <property type="match status" value="1"/>
</dbReference>
<dbReference type="EMBL" id="PEBQ01000076">
    <property type="protein sequence ID" value="PHY94718.1"/>
    <property type="molecule type" value="Genomic_DNA"/>
</dbReference>
<protein>
    <recommendedName>
        <fullName evidence="4">Alpha/beta hydrolase</fullName>
    </recommendedName>
</protein>
<dbReference type="AlphaFoldDB" id="A0A2G4RDU9"/>